<proteinExistence type="predicted"/>
<feature type="chain" id="PRO_5032652765" evidence="1">
    <location>
        <begin position="30"/>
        <end position="88"/>
    </location>
</feature>
<keyword evidence="1" id="KW-0732">Signal</keyword>
<comment type="caution">
    <text evidence="2">The sequence shown here is derived from an EMBL/GenBank/DDBJ whole genome shotgun (WGS) entry which is preliminary data.</text>
</comment>
<evidence type="ECO:0000313" key="2">
    <source>
        <dbReference type="EMBL" id="KAF7819141.1"/>
    </source>
</evidence>
<accession>A0A834WH35</accession>
<dbReference type="Proteomes" id="UP000634136">
    <property type="component" value="Unassembled WGS sequence"/>
</dbReference>
<keyword evidence="3" id="KW-1185">Reference proteome</keyword>
<name>A0A834WH35_9FABA</name>
<dbReference type="PANTHER" id="PTHR34545:SF7">
    <property type="entry name" value="CLAVATA3_ESR (CLE)-RELATED PROTEIN 16"/>
    <property type="match status" value="1"/>
</dbReference>
<dbReference type="InterPro" id="IPR033249">
    <property type="entry name" value="CLE_plant"/>
</dbReference>
<evidence type="ECO:0000313" key="3">
    <source>
        <dbReference type="Proteomes" id="UP000634136"/>
    </source>
</evidence>
<protein>
    <submittedName>
        <fullName evidence="2">CLE06 protein</fullName>
    </submittedName>
</protein>
<evidence type="ECO:0000256" key="1">
    <source>
        <dbReference type="SAM" id="SignalP"/>
    </source>
</evidence>
<gene>
    <name evidence="2" type="ORF">G2W53_024596</name>
</gene>
<organism evidence="2 3">
    <name type="scientific">Senna tora</name>
    <dbReference type="NCBI Taxonomy" id="362788"/>
    <lineage>
        <taxon>Eukaryota</taxon>
        <taxon>Viridiplantae</taxon>
        <taxon>Streptophyta</taxon>
        <taxon>Embryophyta</taxon>
        <taxon>Tracheophyta</taxon>
        <taxon>Spermatophyta</taxon>
        <taxon>Magnoliopsida</taxon>
        <taxon>eudicotyledons</taxon>
        <taxon>Gunneridae</taxon>
        <taxon>Pentapetalae</taxon>
        <taxon>rosids</taxon>
        <taxon>fabids</taxon>
        <taxon>Fabales</taxon>
        <taxon>Fabaceae</taxon>
        <taxon>Caesalpinioideae</taxon>
        <taxon>Cassia clade</taxon>
        <taxon>Senna</taxon>
    </lineage>
</organism>
<sequence>MVLSERKKQQMMGWIVVMLLVLLSTSTTPWPWPCLAAKSTSFHKLKHPNSAPSSALFANEDNNIIGDGDHIFGQDKRKIHTGPNPLHN</sequence>
<dbReference type="GO" id="GO:0048731">
    <property type="term" value="P:system development"/>
    <property type="evidence" value="ECO:0007669"/>
    <property type="project" value="InterPro"/>
</dbReference>
<reference evidence="2" key="1">
    <citation type="submission" date="2020-09" db="EMBL/GenBank/DDBJ databases">
        <title>Genome-Enabled Discovery of Anthraquinone Biosynthesis in Senna tora.</title>
        <authorList>
            <person name="Kang S.-H."/>
            <person name="Pandey R.P."/>
            <person name="Lee C.-M."/>
            <person name="Sim J.-S."/>
            <person name="Jeong J.-T."/>
            <person name="Choi B.-S."/>
            <person name="Jung M."/>
            <person name="Ginzburg D."/>
            <person name="Zhao K."/>
            <person name="Won S.Y."/>
            <person name="Oh T.-J."/>
            <person name="Yu Y."/>
            <person name="Kim N.-H."/>
            <person name="Lee O.R."/>
            <person name="Lee T.-H."/>
            <person name="Bashyal P."/>
            <person name="Kim T.-S."/>
            <person name="Lee W.-H."/>
            <person name="Kawkins C."/>
            <person name="Kim C.-K."/>
            <person name="Kim J.S."/>
            <person name="Ahn B.O."/>
            <person name="Rhee S.Y."/>
            <person name="Sohng J.K."/>
        </authorList>
    </citation>
    <scope>NUCLEOTIDE SEQUENCE</scope>
    <source>
        <tissue evidence="2">Leaf</tissue>
    </source>
</reference>
<dbReference type="AlphaFoldDB" id="A0A834WH35"/>
<dbReference type="OrthoDB" id="1405557at2759"/>
<dbReference type="PANTHER" id="PTHR34545">
    <property type="entry name" value="CLAVATA3/ESR (CLE)-RELATED PROTEIN 22"/>
    <property type="match status" value="1"/>
</dbReference>
<feature type="signal peptide" evidence="1">
    <location>
        <begin position="1"/>
        <end position="29"/>
    </location>
</feature>
<dbReference type="EMBL" id="JAAIUW010000008">
    <property type="protein sequence ID" value="KAF7819141.1"/>
    <property type="molecule type" value="Genomic_DNA"/>
</dbReference>